<name>A0A2S1XYG1_SALET</name>
<geneLocation type="plasmid" evidence="2">
    <name>pSL131_IncHI2</name>
</geneLocation>
<keyword evidence="2" id="KW-0614">Plasmid</keyword>
<dbReference type="GO" id="GO:0006508">
    <property type="term" value="P:proteolysis"/>
    <property type="evidence" value="ECO:0007669"/>
    <property type="project" value="InterPro"/>
</dbReference>
<evidence type="ECO:0000259" key="1">
    <source>
        <dbReference type="Pfam" id="PF00089"/>
    </source>
</evidence>
<dbReference type="GO" id="GO:0004252">
    <property type="term" value="F:serine-type endopeptidase activity"/>
    <property type="evidence" value="ECO:0007669"/>
    <property type="project" value="InterPro"/>
</dbReference>
<dbReference type="Pfam" id="PF00089">
    <property type="entry name" value="Trypsin"/>
    <property type="match status" value="1"/>
</dbReference>
<dbReference type="InterPro" id="IPR009003">
    <property type="entry name" value="Peptidase_S1_PA"/>
</dbReference>
<dbReference type="RefSeq" id="WP_172693369.1">
    <property type="nucleotide sequence ID" value="NZ_MH105051.1"/>
</dbReference>
<dbReference type="SUPFAM" id="SSF50494">
    <property type="entry name" value="Trypsin-like serine proteases"/>
    <property type="match status" value="1"/>
</dbReference>
<reference evidence="2" key="1">
    <citation type="submission" date="2018-03" db="EMBL/GenBank/DDBJ databases">
        <title>Characterization of a cointegrate plasmid harbouring blaNDM-1.</title>
        <authorList>
            <person name="Li R."/>
            <person name="Xie M."/>
            <person name="Liu L."/>
            <person name="Zhang R."/>
            <person name="Chen S."/>
        </authorList>
    </citation>
    <scope>NUCLEOTIDE SEQUENCE</scope>
    <source>
        <strain evidence="2">SL131</strain>
        <plasmid evidence="2">pSL131_IncHI2</plasmid>
    </source>
</reference>
<dbReference type="InterPro" id="IPR001254">
    <property type="entry name" value="Trypsin_dom"/>
</dbReference>
<evidence type="ECO:0000313" key="2">
    <source>
        <dbReference type="EMBL" id="AWJ96513.1"/>
    </source>
</evidence>
<proteinExistence type="predicted"/>
<sequence>MFENYVCKIYVSNDPHFSSHLEATAFGFDNGQQQKILTAAHVVTNALGKIYPVSNTLKLYVKFLNHQGLVNEEPVLVDFILNEANDRADFKDGIPFVDSAEIVLPAGIQQPVSSYFKVLAPAAGMGTLGVGYPMNETTISTFPGEVSGIWPLNCSNHSPQHLTTRFVIAHFNTDGCSGGPYVVSENDEHFVIGSLVGIMSGTCPDSNPHMSVQSLLIFSKVSSKMTLAR</sequence>
<dbReference type="EMBL" id="MH105051">
    <property type="protein sequence ID" value="AWJ96513.1"/>
    <property type="molecule type" value="Genomic_DNA"/>
</dbReference>
<accession>A0A2S1XYG1</accession>
<protein>
    <recommendedName>
        <fullName evidence="1">Peptidase S1 domain-containing protein</fullName>
    </recommendedName>
</protein>
<organism evidence="2">
    <name type="scientific">Salmonella enterica subsp. enterica serovar Lomita</name>
    <dbReference type="NCBI Taxonomy" id="1160757"/>
    <lineage>
        <taxon>Bacteria</taxon>
        <taxon>Pseudomonadati</taxon>
        <taxon>Pseudomonadota</taxon>
        <taxon>Gammaproteobacteria</taxon>
        <taxon>Enterobacterales</taxon>
        <taxon>Enterobacteriaceae</taxon>
        <taxon>Salmonella</taxon>
    </lineage>
</organism>
<feature type="domain" description="Peptidase S1" evidence="1">
    <location>
        <begin position="27"/>
        <end position="205"/>
    </location>
</feature>
<dbReference type="AlphaFoldDB" id="A0A2S1XYG1"/>
<gene>
    <name evidence="2" type="ORF">pSL131_IncHI2_00256</name>
</gene>